<evidence type="ECO:0000256" key="5">
    <source>
        <dbReference type="ARBA" id="ARBA00023004"/>
    </source>
</evidence>
<dbReference type="PANTHER" id="PTHR46696">
    <property type="entry name" value="P450, PUTATIVE (EUROFUNG)-RELATED"/>
    <property type="match status" value="1"/>
</dbReference>
<evidence type="ECO:0000313" key="8">
    <source>
        <dbReference type="EMBL" id="XCM83494.1"/>
    </source>
</evidence>
<gene>
    <name evidence="8" type="ORF">ABWK59_33520</name>
</gene>
<dbReference type="GO" id="GO:0005506">
    <property type="term" value="F:iron ion binding"/>
    <property type="evidence" value="ECO:0007669"/>
    <property type="project" value="InterPro"/>
</dbReference>
<evidence type="ECO:0000256" key="7">
    <source>
        <dbReference type="RuleBase" id="RU000461"/>
    </source>
</evidence>
<accession>A0AAU8K447</accession>
<dbReference type="Pfam" id="PF00067">
    <property type="entry name" value="p450"/>
    <property type="match status" value="2"/>
</dbReference>
<keyword evidence="4 7" id="KW-0560">Oxidoreductase</keyword>
<dbReference type="AlphaFoldDB" id="A0AAU8K447"/>
<evidence type="ECO:0000256" key="4">
    <source>
        <dbReference type="ARBA" id="ARBA00023002"/>
    </source>
</evidence>
<name>A0AAU8K447_9ACTN</name>
<evidence type="ECO:0000256" key="2">
    <source>
        <dbReference type="ARBA" id="ARBA00022617"/>
    </source>
</evidence>
<dbReference type="GO" id="GO:0020037">
    <property type="term" value="F:heme binding"/>
    <property type="evidence" value="ECO:0007669"/>
    <property type="project" value="InterPro"/>
</dbReference>
<protein>
    <submittedName>
        <fullName evidence="8">Cytochrome P450</fullName>
    </submittedName>
</protein>
<keyword evidence="5 7" id="KW-0408">Iron</keyword>
<keyword evidence="6 7" id="KW-0503">Monooxygenase</keyword>
<comment type="similarity">
    <text evidence="1 7">Belongs to the cytochrome P450 family.</text>
</comment>
<dbReference type="KEGG" id="kcm:ABWK59_33520"/>
<dbReference type="GO" id="GO:0004497">
    <property type="term" value="F:monooxygenase activity"/>
    <property type="evidence" value="ECO:0007669"/>
    <property type="project" value="UniProtKB-KW"/>
</dbReference>
<dbReference type="GO" id="GO:0016705">
    <property type="term" value="F:oxidoreductase activity, acting on paired donors, with incorporation or reduction of molecular oxygen"/>
    <property type="evidence" value="ECO:0007669"/>
    <property type="project" value="InterPro"/>
</dbReference>
<keyword evidence="3 7" id="KW-0479">Metal-binding</keyword>
<dbReference type="Gene3D" id="1.10.630.10">
    <property type="entry name" value="Cytochrome P450"/>
    <property type="match status" value="1"/>
</dbReference>
<evidence type="ECO:0000256" key="6">
    <source>
        <dbReference type="ARBA" id="ARBA00023033"/>
    </source>
</evidence>
<sequence>MDTQLTDAQRCPYRLDPTGADLHGEAAALRAQGAAAEVELPGGIRAWAVTDPGLIKRLLTDPRVSKDAHRHWTAYLAGEVPEDWPLRIWVDVRNALTAYGDEHTRLRRLIGRAFTTRRVRALTPAIERITADLIEQLAAEDRERPVDLHARFTWVLPLMVVNTLLGVPESMHDAFRTTVGSLFDTDVSAEQSVLNGQAVYRLLAELVEAKRKDLGDDVTSVLIEAHDDETGTGLSEQELLDSLLLLIGAGHETTVNLLDHAVVNLVRHPDQLALVRDGRAAWTDVVEETLRHQAPVANIIPRFATEDVYDEETGITLPEGEMLVIGFAAAGRDPGLHGATADRFDLTRETRRDHLSFGHGTHFCLGAELARLEARIALTALFDRFPGLTLATPVEELRPLESFISNGRKELPVLLGS</sequence>
<evidence type="ECO:0000256" key="1">
    <source>
        <dbReference type="ARBA" id="ARBA00010617"/>
    </source>
</evidence>
<dbReference type="PROSITE" id="PS00086">
    <property type="entry name" value="CYTOCHROME_P450"/>
    <property type="match status" value="1"/>
</dbReference>
<organism evidence="8">
    <name type="scientific">Kitasatospora camelliae</name>
    <dbReference type="NCBI Taxonomy" id="3156397"/>
    <lineage>
        <taxon>Bacteria</taxon>
        <taxon>Bacillati</taxon>
        <taxon>Actinomycetota</taxon>
        <taxon>Actinomycetes</taxon>
        <taxon>Kitasatosporales</taxon>
        <taxon>Streptomycetaceae</taxon>
        <taxon>Kitasatospora</taxon>
    </lineage>
</organism>
<dbReference type="CDD" id="cd11029">
    <property type="entry name" value="CYP107-like"/>
    <property type="match status" value="1"/>
</dbReference>
<dbReference type="RefSeq" id="WP_354644430.1">
    <property type="nucleotide sequence ID" value="NZ_CP159872.1"/>
</dbReference>
<dbReference type="InterPro" id="IPR017972">
    <property type="entry name" value="Cyt_P450_CS"/>
</dbReference>
<proteinExistence type="inferred from homology"/>
<dbReference type="SUPFAM" id="SSF48264">
    <property type="entry name" value="Cytochrome P450"/>
    <property type="match status" value="1"/>
</dbReference>
<reference evidence="8" key="1">
    <citation type="submission" date="2024-06" db="EMBL/GenBank/DDBJ databases">
        <title>The genome sequences of Kitasatospora sp. strain HUAS MG31.</title>
        <authorList>
            <person name="Mo P."/>
        </authorList>
    </citation>
    <scope>NUCLEOTIDE SEQUENCE</scope>
    <source>
        <strain evidence="8">HUAS MG31</strain>
    </source>
</reference>
<dbReference type="FunFam" id="1.10.630.10:FF:000018">
    <property type="entry name" value="Cytochrome P450 monooxygenase"/>
    <property type="match status" value="1"/>
</dbReference>
<dbReference type="EMBL" id="CP159872">
    <property type="protein sequence ID" value="XCM83494.1"/>
    <property type="molecule type" value="Genomic_DNA"/>
</dbReference>
<dbReference type="InterPro" id="IPR036396">
    <property type="entry name" value="Cyt_P450_sf"/>
</dbReference>
<dbReference type="InterPro" id="IPR001128">
    <property type="entry name" value="Cyt_P450"/>
</dbReference>
<dbReference type="InterPro" id="IPR002397">
    <property type="entry name" value="Cyt_P450_B"/>
</dbReference>
<dbReference type="PRINTS" id="PR00359">
    <property type="entry name" value="BP450"/>
</dbReference>
<evidence type="ECO:0000256" key="3">
    <source>
        <dbReference type="ARBA" id="ARBA00022723"/>
    </source>
</evidence>
<dbReference type="PANTHER" id="PTHR46696:SF1">
    <property type="entry name" value="CYTOCHROME P450 YJIB-RELATED"/>
    <property type="match status" value="1"/>
</dbReference>
<keyword evidence="2 7" id="KW-0349">Heme</keyword>
<dbReference type="PRINTS" id="PR00385">
    <property type="entry name" value="P450"/>
</dbReference>